<dbReference type="EMBL" id="JH668405">
    <property type="protein sequence ID" value="KAG6451343.1"/>
    <property type="molecule type" value="Genomic_DNA"/>
</dbReference>
<comment type="caution">
    <text evidence="5">The sequence shown here is derived from an EMBL/GenBank/DDBJ whole genome shotgun (WGS) entry which is preliminary data.</text>
</comment>
<feature type="domain" description="MADF" evidence="3">
    <location>
        <begin position="5"/>
        <end position="92"/>
    </location>
</feature>
<evidence type="ECO:0000256" key="1">
    <source>
        <dbReference type="PROSITE-ProRule" id="PRU00371"/>
    </source>
</evidence>
<evidence type="ECO:0000256" key="2">
    <source>
        <dbReference type="SAM" id="MobiDB-lite"/>
    </source>
</evidence>
<dbReference type="AlphaFoldDB" id="A0A921Z577"/>
<dbReference type="PANTHER" id="PTHR12243:SF67">
    <property type="entry name" value="COREPRESSOR OF PANGOLIN, ISOFORM A-RELATED"/>
    <property type="match status" value="1"/>
</dbReference>
<dbReference type="Proteomes" id="UP000791440">
    <property type="component" value="Unassembled WGS sequence"/>
</dbReference>
<feature type="domain" description="BESS" evidence="4">
    <location>
        <begin position="172"/>
        <end position="211"/>
    </location>
</feature>
<dbReference type="InterPro" id="IPR006578">
    <property type="entry name" value="MADF-dom"/>
</dbReference>
<reference evidence="5" key="2">
    <citation type="submission" date="2020-12" db="EMBL/GenBank/DDBJ databases">
        <authorList>
            <person name="Kanost M."/>
        </authorList>
    </citation>
    <scope>NUCLEOTIDE SEQUENCE</scope>
</reference>
<accession>A0A921Z577</accession>
<evidence type="ECO:0000259" key="3">
    <source>
        <dbReference type="PROSITE" id="PS51029"/>
    </source>
</evidence>
<evidence type="ECO:0000259" key="4">
    <source>
        <dbReference type="PROSITE" id="PS51031"/>
    </source>
</evidence>
<dbReference type="GO" id="GO:0005634">
    <property type="term" value="C:nucleus"/>
    <property type="evidence" value="ECO:0007669"/>
    <property type="project" value="UniProtKB-SubCell"/>
</dbReference>
<gene>
    <name evidence="5" type="ORF">O3G_MSEX007080</name>
</gene>
<reference evidence="5" key="1">
    <citation type="journal article" date="2016" name="Insect Biochem. Mol. Biol.">
        <title>Multifaceted biological insights from a draft genome sequence of the tobacco hornworm moth, Manduca sexta.</title>
        <authorList>
            <person name="Kanost M.R."/>
            <person name="Arrese E.L."/>
            <person name="Cao X."/>
            <person name="Chen Y.R."/>
            <person name="Chellapilla S."/>
            <person name="Goldsmith M.R."/>
            <person name="Grosse-Wilde E."/>
            <person name="Heckel D.G."/>
            <person name="Herndon N."/>
            <person name="Jiang H."/>
            <person name="Papanicolaou A."/>
            <person name="Qu J."/>
            <person name="Soulages J.L."/>
            <person name="Vogel H."/>
            <person name="Walters J."/>
            <person name="Waterhouse R.M."/>
            <person name="Ahn S.J."/>
            <person name="Almeida F.C."/>
            <person name="An C."/>
            <person name="Aqrawi P."/>
            <person name="Bretschneider A."/>
            <person name="Bryant W.B."/>
            <person name="Bucks S."/>
            <person name="Chao H."/>
            <person name="Chevignon G."/>
            <person name="Christen J.M."/>
            <person name="Clarke D.F."/>
            <person name="Dittmer N.T."/>
            <person name="Ferguson L.C.F."/>
            <person name="Garavelou S."/>
            <person name="Gordon K.H.J."/>
            <person name="Gunaratna R.T."/>
            <person name="Han Y."/>
            <person name="Hauser F."/>
            <person name="He Y."/>
            <person name="Heidel-Fischer H."/>
            <person name="Hirsh A."/>
            <person name="Hu Y."/>
            <person name="Jiang H."/>
            <person name="Kalra D."/>
            <person name="Klinner C."/>
            <person name="Konig C."/>
            <person name="Kovar C."/>
            <person name="Kroll A.R."/>
            <person name="Kuwar S.S."/>
            <person name="Lee S.L."/>
            <person name="Lehman R."/>
            <person name="Li K."/>
            <person name="Li Z."/>
            <person name="Liang H."/>
            <person name="Lovelace S."/>
            <person name="Lu Z."/>
            <person name="Mansfield J.H."/>
            <person name="McCulloch K.J."/>
            <person name="Mathew T."/>
            <person name="Morton B."/>
            <person name="Muzny D.M."/>
            <person name="Neunemann D."/>
            <person name="Ongeri F."/>
            <person name="Pauchet Y."/>
            <person name="Pu L.L."/>
            <person name="Pyrousis I."/>
            <person name="Rao X.J."/>
            <person name="Redding A."/>
            <person name="Roesel C."/>
            <person name="Sanchez-Gracia A."/>
            <person name="Schaack S."/>
            <person name="Shukla A."/>
            <person name="Tetreau G."/>
            <person name="Wang Y."/>
            <person name="Xiong G.H."/>
            <person name="Traut W."/>
            <person name="Walsh T.K."/>
            <person name="Worley K.C."/>
            <person name="Wu D."/>
            <person name="Wu W."/>
            <person name="Wu Y.Q."/>
            <person name="Zhang X."/>
            <person name="Zou Z."/>
            <person name="Zucker H."/>
            <person name="Briscoe A.D."/>
            <person name="Burmester T."/>
            <person name="Clem R.J."/>
            <person name="Feyereisen R."/>
            <person name="Grimmelikhuijzen C.J.P."/>
            <person name="Hamodrakas S.J."/>
            <person name="Hansson B.S."/>
            <person name="Huguet E."/>
            <person name="Jermiin L.S."/>
            <person name="Lan Q."/>
            <person name="Lehman H.K."/>
            <person name="Lorenzen M."/>
            <person name="Merzendorfer H."/>
            <person name="Michalopoulos I."/>
            <person name="Morton D.B."/>
            <person name="Muthukrishnan S."/>
            <person name="Oakeshott J.G."/>
            <person name="Palmer W."/>
            <person name="Park Y."/>
            <person name="Passarelli A.L."/>
            <person name="Rozas J."/>
            <person name="Schwartz L.M."/>
            <person name="Smith W."/>
            <person name="Southgate A."/>
            <person name="Vilcinskas A."/>
            <person name="Vogt R."/>
            <person name="Wang P."/>
            <person name="Werren J."/>
            <person name="Yu X.Q."/>
            <person name="Zhou J.J."/>
            <person name="Brown S.J."/>
            <person name="Scherer S.E."/>
            <person name="Richards S."/>
            <person name="Blissard G.W."/>
        </authorList>
    </citation>
    <scope>NUCLEOTIDE SEQUENCE</scope>
</reference>
<dbReference type="PROSITE" id="PS51029">
    <property type="entry name" value="MADF"/>
    <property type="match status" value="1"/>
</dbReference>
<dbReference type="PANTHER" id="PTHR12243">
    <property type="entry name" value="MADF DOMAIN TRANSCRIPTION FACTOR"/>
    <property type="match status" value="1"/>
</dbReference>
<evidence type="ECO:0008006" key="7">
    <source>
        <dbReference type="Google" id="ProtNLM"/>
    </source>
</evidence>
<organism evidence="5 6">
    <name type="scientific">Manduca sexta</name>
    <name type="common">Tobacco hawkmoth</name>
    <name type="synonym">Tobacco hornworm</name>
    <dbReference type="NCBI Taxonomy" id="7130"/>
    <lineage>
        <taxon>Eukaryota</taxon>
        <taxon>Metazoa</taxon>
        <taxon>Ecdysozoa</taxon>
        <taxon>Arthropoda</taxon>
        <taxon>Hexapoda</taxon>
        <taxon>Insecta</taxon>
        <taxon>Pterygota</taxon>
        <taxon>Neoptera</taxon>
        <taxon>Endopterygota</taxon>
        <taxon>Lepidoptera</taxon>
        <taxon>Glossata</taxon>
        <taxon>Ditrysia</taxon>
        <taxon>Bombycoidea</taxon>
        <taxon>Sphingidae</taxon>
        <taxon>Sphinginae</taxon>
        <taxon>Sphingini</taxon>
        <taxon>Manduca</taxon>
    </lineage>
</organism>
<dbReference type="GO" id="GO:0003677">
    <property type="term" value="F:DNA binding"/>
    <property type="evidence" value="ECO:0007669"/>
    <property type="project" value="InterPro"/>
</dbReference>
<evidence type="ECO:0000313" key="6">
    <source>
        <dbReference type="Proteomes" id="UP000791440"/>
    </source>
</evidence>
<protein>
    <recommendedName>
        <fullName evidence="7">MADF domain-containing protein</fullName>
    </recommendedName>
</protein>
<dbReference type="SMART" id="SM00595">
    <property type="entry name" value="MADF"/>
    <property type="match status" value="1"/>
</dbReference>
<dbReference type="InterPro" id="IPR039353">
    <property type="entry name" value="TF_Adf1"/>
</dbReference>
<dbReference type="GO" id="GO:0005667">
    <property type="term" value="C:transcription regulator complex"/>
    <property type="evidence" value="ECO:0007669"/>
    <property type="project" value="TreeGrafter"/>
</dbReference>
<feature type="region of interest" description="Disordered" evidence="2">
    <location>
        <begin position="117"/>
        <end position="138"/>
    </location>
</feature>
<dbReference type="PROSITE" id="PS51031">
    <property type="entry name" value="BESS"/>
    <property type="match status" value="1"/>
</dbReference>
<name>A0A921Z577_MANSE</name>
<proteinExistence type="predicted"/>
<evidence type="ECO:0000313" key="5">
    <source>
        <dbReference type="EMBL" id="KAG6451343.1"/>
    </source>
</evidence>
<keyword evidence="6" id="KW-1185">Reference proteome</keyword>
<sequence>MDKEALIEEISKYPFLYDMSDVRYSDTKKKDEAWKQIAYDMGEKEQNCRKTWFNLREAHRRSMKKKKTKGNETVQRKWIYEDQMAFLIPHYKERKQTTTDNEDYDVAQFLSMEDDSLNQAPSDSYSNPDSITSTPKKRFKTKTYKRKSEKETSVTTLLMEYLLEKKEKKDEEDEIDKFFSSMAVTVKKFPPMQQVIVKSKIFNFVSEMELDLLK</sequence>
<comment type="subcellular location">
    <subcellularLocation>
        <location evidence="1">Nucleus</location>
    </subcellularLocation>
</comment>
<dbReference type="InterPro" id="IPR004210">
    <property type="entry name" value="BESS_motif"/>
</dbReference>
<feature type="compositionally biased region" description="Polar residues" evidence="2">
    <location>
        <begin position="117"/>
        <end position="134"/>
    </location>
</feature>
<dbReference type="GO" id="GO:0006357">
    <property type="term" value="P:regulation of transcription by RNA polymerase II"/>
    <property type="evidence" value="ECO:0007669"/>
    <property type="project" value="TreeGrafter"/>
</dbReference>
<dbReference type="Pfam" id="PF10545">
    <property type="entry name" value="MADF_DNA_bdg"/>
    <property type="match status" value="1"/>
</dbReference>
<dbReference type="OrthoDB" id="6433782at2759"/>
<keyword evidence="1" id="KW-0539">Nucleus</keyword>